<dbReference type="EMBL" id="OBML01000006">
    <property type="protein sequence ID" value="SOC10519.1"/>
    <property type="molecule type" value="Genomic_DNA"/>
</dbReference>
<feature type="chain" id="PRO_5012877128" description="TIGR02186 family protein" evidence="2">
    <location>
        <begin position="22"/>
        <end position="262"/>
    </location>
</feature>
<organism evidence="3 4">
    <name type="scientific">Stappia indica</name>
    <dbReference type="NCBI Taxonomy" id="538381"/>
    <lineage>
        <taxon>Bacteria</taxon>
        <taxon>Pseudomonadati</taxon>
        <taxon>Pseudomonadota</taxon>
        <taxon>Alphaproteobacteria</taxon>
        <taxon>Hyphomicrobiales</taxon>
        <taxon>Stappiaceae</taxon>
        <taxon>Stappia</taxon>
    </lineage>
</organism>
<evidence type="ECO:0008006" key="5">
    <source>
        <dbReference type="Google" id="ProtNLM"/>
    </source>
</evidence>
<dbReference type="STRING" id="538381.GCA_001696535_02784"/>
<dbReference type="InterPro" id="IPR019088">
    <property type="entry name" value="CHP02186-rel_TM"/>
</dbReference>
<feature type="signal peptide" evidence="2">
    <location>
        <begin position="1"/>
        <end position="21"/>
    </location>
</feature>
<reference evidence="3 4" key="1">
    <citation type="submission" date="2017-08" db="EMBL/GenBank/DDBJ databases">
        <authorList>
            <person name="de Groot N.N."/>
        </authorList>
    </citation>
    <scope>NUCLEOTIDE SEQUENCE [LARGE SCALE GENOMIC DNA]</scope>
    <source>
        <strain evidence="3 4">USBA 352</strain>
    </source>
</reference>
<keyword evidence="1" id="KW-0472">Membrane</keyword>
<evidence type="ECO:0000313" key="3">
    <source>
        <dbReference type="EMBL" id="SOC10519.1"/>
    </source>
</evidence>
<accession>A0A285SQW2</accession>
<proteinExistence type="predicted"/>
<dbReference type="Proteomes" id="UP000219331">
    <property type="component" value="Unassembled WGS sequence"/>
</dbReference>
<dbReference type="Pfam" id="PF09608">
    <property type="entry name" value="Alph_Pro_TM"/>
    <property type="match status" value="1"/>
</dbReference>
<keyword evidence="1" id="KW-0812">Transmembrane</keyword>
<dbReference type="RefSeq" id="WP_097175172.1">
    <property type="nucleotide sequence ID" value="NZ_OBML01000006.1"/>
</dbReference>
<name>A0A285SQW2_9HYPH</name>
<evidence type="ECO:0000256" key="2">
    <source>
        <dbReference type="SAM" id="SignalP"/>
    </source>
</evidence>
<keyword evidence="1" id="KW-1133">Transmembrane helix</keyword>
<sequence>MTGRRILLPVLGLFAALTAQAGAPVRAESLTAALSADVVRIESNYTGTNIVVFGEIARDAGTVGRPDPYDIAVVVSGPESDITTRRKGRFLGIWVNRDAEVFADVPSFLAVHTTRPPHELSSRAILEEHRIGLHFLNLRIARPSDVPISDRDNFRAAFLRLRQASGLYSERHDVIDFLGNSLFRTSVALPANIPVGDYKVTAYLLQGGTLLAETQMPLRVAKTGFEQYTYIFAHQYSAAYGLLAVLLAVFTGWLAGVIFRRD</sequence>
<evidence type="ECO:0000256" key="1">
    <source>
        <dbReference type="SAM" id="Phobius"/>
    </source>
</evidence>
<keyword evidence="4" id="KW-1185">Reference proteome</keyword>
<dbReference type="OrthoDB" id="9815212at2"/>
<keyword evidence="2" id="KW-0732">Signal</keyword>
<evidence type="ECO:0000313" key="4">
    <source>
        <dbReference type="Proteomes" id="UP000219331"/>
    </source>
</evidence>
<dbReference type="AlphaFoldDB" id="A0A285SQW2"/>
<protein>
    <recommendedName>
        <fullName evidence="5">TIGR02186 family protein</fullName>
    </recommendedName>
</protein>
<feature type="transmembrane region" description="Helical" evidence="1">
    <location>
        <begin position="238"/>
        <end position="259"/>
    </location>
</feature>
<gene>
    <name evidence="3" type="ORF">SAMN05421512_106257</name>
</gene>